<evidence type="ECO:0000313" key="1">
    <source>
        <dbReference type="EMBL" id="MCB7387004.1"/>
    </source>
</evidence>
<name>A0ABS8DFM5_9FIRM</name>
<evidence type="ECO:0000313" key="2">
    <source>
        <dbReference type="Proteomes" id="UP001299546"/>
    </source>
</evidence>
<gene>
    <name evidence="1" type="ORF">LIZ65_06850</name>
</gene>
<comment type="caution">
    <text evidence="1">The sequence shown here is derived from an EMBL/GenBank/DDBJ whole genome shotgun (WGS) entry which is preliminary data.</text>
</comment>
<proteinExistence type="predicted"/>
<dbReference type="Proteomes" id="UP001299546">
    <property type="component" value="Unassembled WGS sequence"/>
</dbReference>
<dbReference type="EMBL" id="JAJCIS010000002">
    <property type="protein sequence ID" value="MCB7387004.1"/>
    <property type="molecule type" value="Genomic_DNA"/>
</dbReference>
<protein>
    <submittedName>
        <fullName evidence="1">Uncharacterized protein</fullName>
    </submittedName>
</protein>
<keyword evidence="2" id="KW-1185">Reference proteome</keyword>
<accession>A0ABS8DFM5</accession>
<reference evidence="1 2" key="1">
    <citation type="submission" date="2021-10" db="EMBL/GenBank/DDBJ databases">
        <title>Collection of gut derived symbiotic bacterial strains cultured from healthy donors.</title>
        <authorList>
            <person name="Lin H."/>
            <person name="Littmann E."/>
            <person name="Kohout C."/>
            <person name="Pamer E.G."/>
        </authorList>
    </citation>
    <scope>NUCLEOTIDE SEQUENCE [LARGE SCALE GENOMIC DNA]</scope>
    <source>
        <strain evidence="1 2">DFI.1.165</strain>
    </source>
</reference>
<organism evidence="1 2">
    <name type="scientific">Bariatricus massiliensis</name>
    <dbReference type="NCBI Taxonomy" id="1745713"/>
    <lineage>
        <taxon>Bacteria</taxon>
        <taxon>Bacillati</taxon>
        <taxon>Bacillota</taxon>
        <taxon>Clostridia</taxon>
        <taxon>Lachnospirales</taxon>
        <taxon>Lachnospiraceae</taxon>
        <taxon>Bariatricus</taxon>
    </lineage>
</organism>
<sequence length="155" mass="17633">MSILTGKQVLKPYIKKATGYIKSLLSSQHVEMNDGKTLQSAVDEINNNLNAMSYERLSIGKWLLKKYSDGSCEMRATFEYIDASTDYVQHIEMLPIQLIWKQNAFLNSTGQGGYAKNVSPYDNTSLMDRVNITYRNSSSNSIKSQIVVYVYGHWK</sequence>
<dbReference type="RefSeq" id="WP_066735898.1">
    <property type="nucleotide sequence ID" value="NZ_JAJCIQ010000002.1"/>
</dbReference>